<reference evidence="2" key="1">
    <citation type="submission" date="2022-11" db="EMBL/GenBank/DDBJ databases">
        <authorList>
            <person name="Petersen C."/>
        </authorList>
    </citation>
    <scope>NUCLEOTIDE SEQUENCE</scope>
    <source>
        <strain evidence="2">IBT 29864</strain>
    </source>
</reference>
<accession>A0A9W9RFT8</accession>
<dbReference type="Proteomes" id="UP001147782">
    <property type="component" value="Unassembled WGS sequence"/>
</dbReference>
<protein>
    <submittedName>
        <fullName evidence="2">Uncharacterized protein</fullName>
    </submittedName>
</protein>
<dbReference type="EMBL" id="JAPZBS010000009">
    <property type="protein sequence ID" value="KAJ5358770.1"/>
    <property type="molecule type" value="Genomic_DNA"/>
</dbReference>
<organism evidence="2 3">
    <name type="scientific">Penicillium cataractarum</name>
    <dbReference type="NCBI Taxonomy" id="2100454"/>
    <lineage>
        <taxon>Eukaryota</taxon>
        <taxon>Fungi</taxon>
        <taxon>Dikarya</taxon>
        <taxon>Ascomycota</taxon>
        <taxon>Pezizomycotina</taxon>
        <taxon>Eurotiomycetes</taxon>
        <taxon>Eurotiomycetidae</taxon>
        <taxon>Eurotiales</taxon>
        <taxon>Aspergillaceae</taxon>
        <taxon>Penicillium</taxon>
    </lineage>
</organism>
<evidence type="ECO:0000256" key="1">
    <source>
        <dbReference type="SAM" id="MobiDB-lite"/>
    </source>
</evidence>
<gene>
    <name evidence="2" type="ORF">N7496_011183</name>
</gene>
<dbReference type="RefSeq" id="XP_056550056.1">
    <property type="nucleotide sequence ID" value="XM_056704096.1"/>
</dbReference>
<keyword evidence="3" id="KW-1185">Reference proteome</keyword>
<name>A0A9W9RFT8_9EURO</name>
<proteinExistence type="predicted"/>
<sequence length="59" mass="6316">MAVDFDGRTAIDKAWLGLAMGWTSAGGNLIDVEGQVGWKNRENGDRPALTGSRDDLRGP</sequence>
<evidence type="ECO:0000313" key="3">
    <source>
        <dbReference type="Proteomes" id="UP001147782"/>
    </source>
</evidence>
<reference evidence="2" key="2">
    <citation type="journal article" date="2023" name="IMA Fungus">
        <title>Comparative genomic study of the Penicillium genus elucidates a diverse pangenome and 15 lateral gene transfer events.</title>
        <authorList>
            <person name="Petersen C."/>
            <person name="Sorensen T."/>
            <person name="Nielsen M.R."/>
            <person name="Sondergaard T.E."/>
            <person name="Sorensen J.L."/>
            <person name="Fitzpatrick D.A."/>
            <person name="Frisvad J.C."/>
            <person name="Nielsen K.L."/>
        </authorList>
    </citation>
    <scope>NUCLEOTIDE SEQUENCE</scope>
    <source>
        <strain evidence="2">IBT 29864</strain>
    </source>
</reference>
<feature type="region of interest" description="Disordered" evidence="1">
    <location>
        <begin position="39"/>
        <end position="59"/>
    </location>
</feature>
<comment type="caution">
    <text evidence="2">The sequence shown here is derived from an EMBL/GenBank/DDBJ whole genome shotgun (WGS) entry which is preliminary data.</text>
</comment>
<dbReference type="AlphaFoldDB" id="A0A9W9RFT8"/>
<evidence type="ECO:0000313" key="2">
    <source>
        <dbReference type="EMBL" id="KAJ5358770.1"/>
    </source>
</evidence>
<dbReference type="GeneID" id="81443275"/>